<reference evidence="2 3" key="1">
    <citation type="journal article" date="2011" name="PLoS Pathog.">
        <title>Dynamic evolution of pathogenicity revealed by sequencing and comparative genomics of 19 Pseudomonas syringae isolates.</title>
        <authorList>
            <person name="Baltrus D.A."/>
            <person name="Nishimura M.T."/>
            <person name="Romanchuk A."/>
            <person name="Chang J.H."/>
            <person name="Mukhtar M.S."/>
            <person name="Cherkis K."/>
            <person name="Roach J."/>
            <person name="Grant S.R."/>
            <person name="Jones C.D."/>
            <person name="Dangl J.L."/>
        </authorList>
    </citation>
    <scope>NUCLEOTIDE SEQUENCE [LARGE SCALE GENOMIC DNA]</scope>
    <source>
        <strain evidence="2 3">M301315</strain>
    </source>
</reference>
<dbReference type="CDD" id="cd10911">
    <property type="entry name" value="PIN_LabA"/>
    <property type="match status" value="1"/>
</dbReference>
<keyword evidence="2" id="KW-0614">Plasmid</keyword>
<proteinExistence type="predicted"/>
<accession>A0AAD0VAS5</accession>
<dbReference type="InterPro" id="IPR047140">
    <property type="entry name" value="LabA"/>
</dbReference>
<evidence type="ECO:0000313" key="2">
    <source>
        <dbReference type="EMBL" id="AXH60369.1"/>
    </source>
</evidence>
<dbReference type="Pfam" id="PF01936">
    <property type="entry name" value="NYN"/>
    <property type="match status" value="1"/>
</dbReference>
<dbReference type="GO" id="GO:0004540">
    <property type="term" value="F:RNA nuclease activity"/>
    <property type="evidence" value="ECO:0007669"/>
    <property type="project" value="InterPro"/>
</dbReference>
<geneLocation type="plasmid" evidence="3">
    <name>pmppla107</name>
</geneLocation>
<feature type="domain" description="NYN" evidence="1">
    <location>
        <begin position="5"/>
        <end position="156"/>
    </location>
</feature>
<dbReference type="Proteomes" id="UP000006426">
    <property type="component" value="Plasmid pmppla107"/>
</dbReference>
<dbReference type="InterPro" id="IPR021139">
    <property type="entry name" value="NYN"/>
</dbReference>
<name>A0AAD0VAS5_PSEAV</name>
<protein>
    <submittedName>
        <fullName evidence="2">NYN domain-containing protein</fullName>
    </submittedName>
</protein>
<dbReference type="PANTHER" id="PTHR35458:SF8">
    <property type="entry name" value="SLR0650 PROTEIN"/>
    <property type="match status" value="1"/>
</dbReference>
<evidence type="ECO:0000313" key="3">
    <source>
        <dbReference type="Proteomes" id="UP000006426"/>
    </source>
</evidence>
<dbReference type="RefSeq" id="WP_005742482.1">
    <property type="nucleotide sequence ID" value="NZ_CP031226.1"/>
</dbReference>
<dbReference type="GeneID" id="39473885"/>
<gene>
    <name evidence="2" type="ORF">PLA107_034940</name>
</gene>
<dbReference type="PANTHER" id="PTHR35458">
    <property type="entry name" value="SLR0755 PROTEIN"/>
    <property type="match status" value="1"/>
</dbReference>
<sequence length="282" mass="31354">MYMERVGVYIDQANVNANQGFEMDYSVLREFALRGGARGVHLNVYSSTNPAKAERDPAWHSRLKAYQSQIRSMGYHINLKEAKEYGEGDRLVVKANADVDIAVDVLESASKLDRILLVSGDGDFSSLVAAARRQGARVEVLAFDHCSEQLRGASDAVYPGWIVPELLPTDAVGEDRKHLRWGEPGSRLRGIVHKVDLENGLGFVRFIPSLQDMDPSFKFSPLSPECHAACPFSLTDFPHNQISLLRGAIIEFTLTESATMGCDCRIIRVPSRSGWYKPLIEN</sequence>
<dbReference type="EMBL" id="CP031226">
    <property type="protein sequence ID" value="AXH60369.1"/>
    <property type="molecule type" value="Genomic_DNA"/>
</dbReference>
<dbReference type="AlphaFoldDB" id="A0AAD0VAS5"/>
<dbReference type="Gene3D" id="3.40.50.1010">
    <property type="entry name" value="5'-nuclease"/>
    <property type="match status" value="1"/>
</dbReference>
<organism evidence="2 3">
    <name type="scientific">Pseudomonas amygdali pv. lachrymans str. M301315</name>
    <dbReference type="NCBI Taxonomy" id="629260"/>
    <lineage>
        <taxon>Bacteria</taxon>
        <taxon>Pseudomonadati</taxon>
        <taxon>Pseudomonadota</taxon>
        <taxon>Gammaproteobacteria</taxon>
        <taxon>Pseudomonadales</taxon>
        <taxon>Pseudomonadaceae</taxon>
        <taxon>Pseudomonas</taxon>
        <taxon>Pseudomonas amygdali</taxon>
    </lineage>
</organism>
<evidence type="ECO:0000259" key="1">
    <source>
        <dbReference type="Pfam" id="PF01936"/>
    </source>
</evidence>